<protein>
    <submittedName>
        <fullName evidence="1">BN860_12970g1_1</fullName>
    </submittedName>
</protein>
<evidence type="ECO:0000313" key="2">
    <source>
        <dbReference type="Proteomes" id="UP000019375"/>
    </source>
</evidence>
<evidence type="ECO:0000313" key="1">
    <source>
        <dbReference type="EMBL" id="CDF87723.1"/>
    </source>
</evidence>
<dbReference type="EMBL" id="HG316454">
    <property type="protein sequence ID" value="CDF87723.1"/>
    <property type="molecule type" value="Genomic_DNA"/>
</dbReference>
<dbReference type="Proteomes" id="UP000019375">
    <property type="component" value="Unassembled WGS sequence"/>
</dbReference>
<sequence>MNAVIKELEDPARFYYKDLWLRETNTNIARLLELFSFGEMKDVGSIALTPLMREKLQKLTIISLSEKYRELPYDLIESQAQLDELLVEPYLMQLRHFFQAKLDPVRRVAVILHWHDCRDVYNGEKPLQLVNPTVTALTLRSSLVEWQSLLNK</sequence>
<dbReference type="AlphaFoldDB" id="A0A8J2X8E7"/>
<dbReference type="OrthoDB" id="10265275at2759"/>
<proteinExistence type="predicted"/>
<gene>
    <name evidence="1" type="ORF">BN860_12970g</name>
</gene>
<keyword evidence="2" id="KW-1185">Reference proteome</keyword>
<name>A0A8J2X8E7_ZYGB2</name>
<accession>A0A8J2X8E7</accession>
<reference evidence="2" key="1">
    <citation type="journal article" date="2013" name="Genome Announc.">
        <title>Genome sequence of the food spoilage yeast Zygosaccharomyces bailii CLIB 213(T).</title>
        <authorList>
            <person name="Galeote V."/>
            <person name="Bigey F."/>
            <person name="Devillers H."/>
            <person name="Neuveglise C."/>
            <person name="Dequin S."/>
        </authorList>
    </citation>
    <scope>NUCLEOTIDE SEQUENCE [LARGE SCALE GENOMIC DNA]</scope>
    <source>
        <strain evidence="2">CLIB 213 / ATCC 58445 / CBS 680 / CCRC 21525 / NBRC 1098 / NCYC 1416 / NRRL Y-2227</strain>
    </source>
</reference>
<organism evidence="1 2">
    <name type="scientific">Zygosaccharomyces bailii (strain CLIB 213 / ATCC 58445 / CBS 680 / BCRC 21525 / NBRC 1098 / NCYC 1416 / NRRL Y-2227)</name>
    <dbReference type="NCBI Taxonomy" id="1333698"/>
    <lineage>
        <taxon>Eukaryota</taxon>
        <taxon>Fungi</taxon>
        <taxon>Dikarya</taxon>
        <taxon>Ascomycota</taxon>
        <taxon>Saccharomycotina</taxon>
        <taxon>Saccharomycetes</taxon>
        <taxon>Saccharomycetales</taxon>
        <taxon>Saccharomycetaceae</taxon>
        <taxon>Zygosaccharomyces</taxon>
    </lineage>
</organism>